<dbReference type="FunFam" id="2.30.180.10:FF:000032">
    <property type="entry name" value="Fasciclin domain-containing protein, putative"/>
    <property type="match status" value="2"/>
</dbReference>
<sequence length="744" mass="77726">MAVLYEQKSTNLEGKTVKTFKTLLITVASLFLLQACDDDDNKKSHEMPMEQPTTIVDVAVANGNFTTLVAALEATGLDQTLSDTSTKFTVFAPTDDAFALLGQSTIDALLQDTDTLSDILTYHVIGAEINASAAVASAGQTVEMVNGDLVGLSLDGDKLLVNTVTVTATDIKTDNGIIHVIDAVLMPPADKGQATKNIVETAIEDGRFTTLVSALTATGLDAALANEAETFTVFAPTDDAFSLIDEATLNLLIENPNILTQILLQHVVAGEVNSVTAYTLNGAEATTLSDAKLAVAINSETDMLMFGGANIIIKDIYTTNGIIHVIDAVIIGDVEIPTPANSIVDVASNNGSFNTLVSALQVAGLDSLLADTSKSFTVFAPTDAAFAQLDADLLSGLLANPEQLASVLSYHVIADAKVLSDAAIAVANSEQNTVTTANGSELALSVTSGTLYANASVISATDVMADNGVIHVVDQVILPPAVNTGATMNIAELASSLPEFSTLVSALEAADLVDTLSDENANFTVFAPTNAAFNKIPTDTLNALLADNEALTSVLLKHVLSVQVNSVGAYAANGKMVDTVGGDKLNVNLINFSQTTNSADDEVAYDSQNGMLVGGMNSANAGYTLYVYDGDLGAEGSTCNDACTTNWPPVLVTDNAVENIPGLSLITRDDNSMQAAYNGRPLYFYINDNAAGEMKGDGFNDMWWKVKLPQVSLQIQGANVTSTDIHTTNGVIHVIDTVVTTSAN</sequence>
<evidence type="ECO:0000259" key="1">
    <source>
        <dbReference type="PROSITE" id="PS50213"/>
    </source>
</evidence>
<feature type="domain" description="FAS1" evidence="1">
    <location>
        <begin position="340"/>
        <end position="477"/>
    </location>
</feature>
<reference evidence="2" key="2">
    <citation type="submission" date="2020-09" db="EMBL/GenBank/DDBJ databases">
        <authorList>
            <person name="Sun Q."/>
            <person name="Kim S."/>
        </authorList>
    </citation>
    <scope>NUCLEOTIDE SEQUENCE</scope>
    <source>
        <strain evidence="2">KCTC 42731</strain>
    </source>
</reference>
<dbReference type="RefSeq" id="WP_189773393.1">
    <property type="nucleotide sequence ID" value="NZ_BNCK01000009.1"/>
</dbReference>
<dbReference type="Pfam" id="PF02469">
    <property type="entry name" value="Fasciclin"/>
    <property type="match status" value="5"/>
</dbReference>
<dbReference type="AlphaFoldDB" id="A0A919BQF3"/>
<dbReference type="GO" id="GO:0005615">
    <property type="term" value="C:extracellular space"/>
    <property type="evidence" value="ECO:0007669"/>
    <property type="project" value="TreeGrafter"/>
</dbReference>
<gene>
    <name evidence="2" type="ORF">GCM10017161_35220</name>
</gene>
<dbReference type="Gene3D" id="2.30.180.10">
    <property type="entry name" value="FAS1 domain"/>
    <property type="match status" value="5"/>
</dbReference>
<evidence type="ECO:0000313" key="2">
    <source>
        <dbReference type="EMBL" id="GHG03080.1"/>
    </source>
</evidence>
<evidence type="ECO:0000313" key="3">
    <source>
        <dbReference type="Proteomes" id="UP000623842"/>
    </source>
</evidence>
<dbReference type="Proteomes" id="UP000623842">
    <property type="component" value="Unassembled WGS sequence"/>
</dbReference>
<feature type="domain" description="FAS1" evidence="1">
    <location>
        <begin position="487"/>
        <end position="739"/>
    </location>
</feature>
<dbReference type="PANTHER" id="PTHR10900:SF77">
    <property type="entry name" value="FI19380P1"/>
    <property type="match status" value="1"/>
</dbReference>
<dbReference type="FunFam" id="2.30.180.10:FF:000014">
    <property type="entry name" value="Stabilin 1"/>
    <property type="match status" value="1"/>
</dbReference>
<protein>
    <recommendedName>
        <fullName evidence="1">FAS1 domain-containing protein</fullName>
    </recommendedName>
</protein>
<dbReference type="Pfam" id="PF03640">
    <property type="entry name" value="Lipoprotein_15"/>
    <property type="match status" value="2"/>
</dbReference>
<dbReference type="InterPro" id="IPR036378">
    <property type="entry name" value="FAS1_dom_sf"/>
</dbReference>
<organism evidence="2 3">
    <name type="scientific">Thalassotalea marina</name>
    <dbReference type="NCBI Taxonomy" id="1673741"/>
    <lineage>
        <taxon>Bacteria</taxon>
        <taxon>Pseudomonadati</taxon>
        <taxon>Pseudomonadota</taxon>
        <taxon>Gammaproteobacteria</taxon>
        <taxon>Alteromonadales</taxon>
        <taxon>Colwelliaceae</taxon>
        <taxon>Thalassotalea</taxon>
    </lineage>
</organism>
<comment type="caution">
    <text evidence="2">The sequence shown here is derived from an EMBL/GenBank/DDBJ whole genome shotgun (WGS) entry which is preliminary data.</text>
</comment>
<dbReference type="PANTHER" id="PTHR10900">
    <property type="entry name" value="PERIOSTIN-RELATED"/>
    <property type="match status" value="1"/>
</dbReference>
<feature type="domain" description="FAS1" evidence="1">
    <location>
        <begin position="195"/>
        <end position="330"/>
    </location>
</feature>
<proteinExistence type="predicted"/>
<name>A0A919BQF3_9GAMM</name>
<dbReference type="InterPro" id="IPR000782">
    <property type="entry name" value="FAS1_domain"/>
</dbReference>
<dbReference type="InterPro" id="IPR005297">
    <property type="entry name" value="Lipoprotein_repeat"/>
</dbReference>
<dbReference type="SMART" id="SM00554">
    <property type="entry name" value="FAS1"/>
    <property type="match status" value="4"/>
</dbReference>
<dbReference type="InterPro" id="IPR050904">
    <property type="entry name" value="Adhesion/Biosynth-related"/>
</dbReference>
<dbReference type="EMBL" id="BNCK01000009">
    <property type="protein sequence ID" value="GHG03080.1"/>
    <property type="molecule type" value="Genomic_DNA"/>
</dbReference>
<dbReference type="PROSITE" id="PS50213">
    <property type="entry name" value="FAS1"/>
    <property type="match status" value="4"/>
</dbReference>
<reference evidence="2" key="1">
    <citation type="journal article" date="2014" name="Int. J. Syst. Evol. Microbiol.">
        <title>Complete genome sequence of Corynebacterium casei LMG S-19264T (=DSM 44701T), isolated from a smear-ripened cheese.</title>
        <authorList>
            <consortium name="US DOE Joint Genome Institute (JGI-PGF)"/>
            <person name="Walter F."/>
            <person name="Albersmeier A."/>
            <person name="Kalinowski J."/>
            <person name="Ruckert C."/>
        </authorList>
    </citation>
    <scope>NUCLEOTIDE SEQUENCE</scope>
    <source>
        <strain evidence="2">KCTC 42731</strain>
    </source>
</reference>
<keyword evidence="3" id="KW-1185">Reference proteome</keyword>
<feature type="domain" description="FAS1" evidence="1">
    <location>
        <begin position="52"/>
        <end position="185"/>
    </location>
</feature>
<accession>A0A919BQF3</accession>
<dbReference type="SUPFAM" id="SSF82153">
    <property type="entry name" value="FAS1 domain"/>
    <property type="match status" value="4"/>
</dbReference>